<dbReference type="RefSeq" id="WP_218859186.1">
    <property type="nucleotide sequence ID" value="NZ_JACBZT010000001.1"/>
</dbReference>
<dbReference type="EMBL" id="JACBZT010000001">
    <property type="protein sequence ID" value="NYJ05004.1"/>
    <property type="molecule type" value="Genomic_DNA"/>
</dbReference>
<keyword evidence="2" id="KW-0808">Transferase</keyword>
<dbReference type="PROSITE" id="PS51186">
    <property type="entry name" value="GNAT"/>
    <property type="match status" value="1"/>
</dbReference>
<dbReference type="Gene3D" id="3.40.630.30">
    <property type="match status" value="1"/>
</dbReference>
<reference evidence="2 3" key="1">
    <citation type="submission" date="2020-07" db="EMBL/GenBank/DDBJ databases">
        <title>Sequencing the genomes of 1000 actinobacteria strains.</title>
        <authorList>
            <person name="Klenk H.-P."/>
        </authorList>
    </citation>
    <scope>NUCLEOTIDE SEQUENCE [LARGE SCALE GENOMIC DNA]</scope>
    <source>
        <strain evidence="2 3">DSM 104001</strain>
    </source>
</reference>
<evidence type="ECO:0000259" key="1">
    <source>
        <dbReference type="PROSITE" id="PS51186"/>
    </source>
</evidence>
<dbReference type="EC" id="2.3.1.1" evidence="2"/>
<dbReference type="AlphaFoldDB" id="A0A853CBC1"/>
<keyword evidence="2" id="KW-0012">Acyltransferase</keyword>
<dbReference type="Pfam" id="PF13508">
    <property type="entry name" value="Acetyltransf_7"/>
    <property type="match status" value="1"/>
</dbReference>
<dbReference type="CDD" id="cd04301">
    <property type="entry name" value="NAT_SF"/>
    <property type="match status" value="1"/>
</dbReference>
<proteinExistence type="predicted"/>
<gene>
    <name evidence="2" type="ORF">GGQ55_001282</name>
</gene>
<evidence type="ECO:0000313" key="3">
    <source>
        <dbReference type="Proteomes" id="UP000541969"/>
    </source>
</evidence>
<dbReference type="SUPFAM" id="SSF55729">
    <property type="entry name" value="Acyl-CoA N-acyltransferases (Nat)"/>
    <property type="match status" value="1"/>
</dbReference>
<dbReference type="InterPro" id="IPR016181">
    <property type="entry name" value="Acyl_CoA_acyltransferase"/>
</dbReference>
<dbReference type="GO" id="GO:0016747">
    <property type="term" value="F:acyltransferase activity, transferring groups other than amino-acyl groups"/>
    <property type="evidence" value="ECO:0007669"/>
    <property type="project" value="InterPro"/>
</dbReference>
<dbReference type="Proteomes" id="UP000541969">
    <property type="component" value="Unassembled WGS sequence"/>
</dbReference>
<comment type="caution">
    <text evidence="2">The sequence shown here is derived from an EMBL/GenBank/DDBJ whole genome shotgun (WGS) entry which is preliminary data.</text>
</comment>
<feature type="domain" description="N-acetyltransferase" evidence="1">
    <location>
        <begin position="14"/>
        <end position="143"/>
    </location>
</feature>
<keyword evidence="3" id="KW-1185">Reference proteome</keyword>
<evidence type="ECO:0000313" key="2">
    <source>
        <dbReference type="EMBL" id="NYJ05004.1"/>
    </source>
</evidence>
<sequence length="157" mass="16229">MLRDGMTGGADPGVTIRPATQGDLASVRRLIADAALPLDGLDAVAVLLVAESDDAVVGTVALERYVDGAGTVFLLRSAAVTAQHRGWGIGAALTAAALDRVDAERAPVALLTETADGWFPRFGFRPVARDELPEALAASAELRGACPDSARALLRRA</sequence>
<accession>A0A853CBC1</accession>
<dbReference type="InterPro" id="IPR000182">
    <property type="entry name" value="GNAT_dom"/>
</dbReference>
<name>A0A853CBC1_9ACTN</name>
<protein>
    <submittedName>
        <fullName evidence="2">Amino-acid N-acetyltransferase</fullName>
        <ecNumber evidence="2">2.3.1.1</ecNumber>
    </submittedName>
</protein>
<organism evidence="2 3">
    <name type="scientific">Petropleomorpha daqingensis</name>
    <dbReference type="NCBI Taxonomy" id="2026353"/>
    <lineage>
        <taxon>Bacteria</taxon>
        <taxon>Bacillati</taxon>
        <taxon>Actinomycetota</taxon>
        <taxon>Actinomycetes</taxon>
        <taxon>Geodermatophilales</taxon>
        <taxon>Geodermatophilaceae</taxon>
        <taxon>Petropleomorpha</taxon>
    </lineage>
</organism>